<sequence length="156" mass="17895">MGRKFLEGKRNLWNTCRKFYPLQDKKRGRSENMDSGIILLAHGSRRETANDVLPQLAEMVKKEAKYGRINCAFLQFTSPDLREALKEQAENGVKEITVVPVFLFNGIHLQEDIPEILAEEREKYPQVEIKMAAPLGADQRIGEIIKDRINEVREGV</sequence>
<comment type="caution">
    <text evidence="3">The sequence shown here is derived from an EMBL/GenBank/DDBJ whole genome shotgun (WGS) entry which is preliminary data.</text>
</comment>
<evidence type="ECO:0000256" key="1">
    <source>
        <dbReference type="ARBA" id="ARBA00022723"/>
    </source>
</evidence>
<dbReference type="SUPFAM" id="SSF53800">
    <property type="entry name" value="Chelatase"/>
    <property type="match status" value="1"/>
</dbReference>
<dbReference type="AlphaFoldDB" id="A0A424YAJ1"/>
<organism evidence="3 4">
    <name type="scientific">Candidatus Syntrophonatronum acetioxidans</name>
    <dbReference type="NCBI Taxonomy" id="1795816"/>
    <lineage>
        <taxon>Bacteria</taxon>
        <taxon>Bacillati</taxon>
        <taxon>Bacillota</taxon>
        <taxon>Clostridia</taxon>
        <taxon>Eubacteriales</taxon>
        <taxon>Syntrophomonadaceae</taxon>
        <taxon>Candidatus Syntrophonatronum</taxon>
    </lineage>
</organism>
<dbReference type="Gene3D" id="3.40.50.1400">
    <property type="match status" value="1"/>
</dbReference>
<keyword evidence="1" id="KW-0479">Metal-binding</keyword>
<reference evidence="3 4" key="1">
    <citation type="submission" date="2018-08" db="EMBL/GenBank/DDBJ databases">
        <title>The metabolism and importance of syntrophic acetate oxidation coupled to methane or sulfide production in haloalkaline environments.</title>
        <authorList>
            <person name="Timmers P.H.A."/>
            <person name="Vavourakis C.D."/>
            <person name="Sorokin D.Y."/>
            <person name="Sinninghe Damste J.S."/>
            <person name="Muyzer G."/>
            <person name="Stams A.J.M."/>
            <person name="Plugge C.M."/>
        </authorList>
    </citation>
    <scope>NUCLEOTIDE SEQUENCE [LARGE SCALE GENOMIC DNA]</scope>
    <source>
        <strain evidence="3">MSAO_Bac1</strain>
    </source>
</reference>
<evidence type="ECO:0000313" key="4">
    <source>
        <dbReference type="Proteomes" id="UP000285138"/>
    </source>
</evidence>
<dbReference type="PANTHER" id="PTHR33542">
    <property type="entry name" value="SIROHYDROCHLORIN FERROCHELATASE, CHLOROPLASTIC"/>
    <property type="match status" value="1"/>
</dbReference>
<dbReference type="Proteomes" id="UP000285138">
    <property type="component" value="Unassembled WGS sequence"/>
</dbReference>
<proteinExistence type="predicted"/>
<keyword evidence="2" id="KW-0456">Lyase</keyword>
<dbReference type="Pfam" id="PF01903">
    <property type="entry name" value="CbiX"/>
    <property type="match status" value="1"/>
</dbReference>
<dbReference type="CDD" id="cd03416">
    <property type="entry name" value="CbiX_SirB_N"/>
    <property type="match status" value="1"/>
</dbReference>
<dbReference type="EMBL" id="QZAA01000247">
    <property type="protein sequence ID" value="RQD73577.1"/>
    <property type="molecule type" value="Genomic_DNA"/>
</dbReference>
<evidence type="ECO:0000256" key="2">
    <source>
        <dbReference type="ARBA" id="ARBA00023239"/>
    </source>
</evidence>
<dbReference type="PANTHER" id="PTHR33542:SF3">
    <property type="entry name" value="SIROHYDROCHLORIN FERROCHELATASE, CHLOROPLASTIC"/>
    <property type="match status" value="1"/>
</dbReference>
<evidence type="ECO:0000313" key="3">
    <source>
        <dbReference type="EMBL" id="RQD73577.1"/>
    </source>
</evidence>
<dbReference type="GO" id="GO:0046872">
    <property type="term" value="F:metal ion binding"/>
    <property type="evidence" value="ECO:0007669"/>
    <property type="project" value="UniProtKB-KW"/>
</dbReference>
<dbReference type="InterPro" id="IPR050963">
    <property type="entry name" value="Sirohydro_Cobaltochel/CbiX"/>
</dbReference>
<name>A0A424YAJ1_9FIRM</name>
<accession>A0A424YAJ1</accession>
<dbReference type="InterPro" id="IPR002762">
    <property type="entry name" value="CbiX-like"/>
</dbReference>
<gene>
    <name evidence="3" type="ORF">D5R97_09225</name>
</gene>
<dbReference type="GO" id="GO:0016829">
    <property type="term" value="F:lyase activity"/>
    <property type="evidence" value="ECO:0007669"/>
    <property type="project" value="UniProtKB-KW"/>
</dbReference>
<protein>
    <submittedName>
        <fullName evidence="3">Cobalamin biosynthesis protein CbiX</fullName>
    </submittedName>
</protein>